<evidence type="ECO:0000256" key="4">
    <source>
        <dbReference type="ARBA" id="ARBA00023027"/>
    </source>
</evidence>
<dbReference type="Pfam" id="PF01761">
    <property type="entry name" value="DHQ_synthase"/>
    <property type="match status" value="1"/>
</dbReference>
<dbReference type="PANTHER" id="PTHR43622">
    <property type="entry name" value="3-DEHYDROQUINATE SYNTHASE"/>
    <property type="match status" value="1"/>
</dbReference>
<accession>A0A6C0DST4</accession>
<dbReference type="InterPro" id="IPR056179">
    <property type="entry name" value="DHQS_C"/>
</dbReference>
<dbReference type="GO" id="GO:0046872">
    <property type="term" value="F:metal ion binding"/>
    <property type="evidence" value="ECO:0007669"/>
    <property type="project" value="UniProtKB-KW"/>
</dbReference>
<reference evidence="9" key="1">
    <citation type="journal article" date="2020" name="Nature">
        <title>Giant virus diversity and host interactions through global metagenomics.</title>
        <authorList>
            <person name="Schulz F."/>
            <person name="Roux S."/>
            <person name="Paez-Espino D."/>
            <person name="Jungbluth S."/>
            <person name="Walsh D.A."/>
            <person name="Denef V.J."/>
            <person name="McMahon K.D."/>
            <person name="Konstantinidis K.T."/>
            <person name="Eloe-Fadrosh E.A."/>
            <person name="Kyrpides N.C."/>
            <person name="Woyke T."/>
        </authorList>
    </citation>
    <scope>NUCLEOTIDE SEQUENCE</scope>
    <source>
        <strain evidence="9">GVMAG-M-3300023174-5</strain>
    </source>
</reference>
<evidence type="ECO:0000256" key="2">
    <source>
        <dbReference type="ARBA" id="ARBA00001941"/>
    </source>
</evidence>
<name>A0A6C0DST4_9ZZZZ</name>
<dbReference type="InterPro" id="IPR030960">
    <property type="entry name" value="DHQS/DOIS_N"/>
</dbReference>
<sequence length="359" mass="41274">MNFNVNSVDFFSEMNLQDNIQIKSSRKEYNVCYSNKDLEDLVKEIHISGDFIFIDRNVYNLNPFIFENIKTKMLFDAIEDNKNIESVLKLIDELYNLKFNKKNKLVVVGGGITQDVGGFAAAIYKRGSNWVFIPTTILSMTDSCIGSKVSINRGSKNMLGMFVAPNEIFVSDYFLKSLSNDDIISGVGEALKLSLIGGEFAYKYFLDQYSQRNYINIIKLSSLIKKQLIEHDEFDENERRVLNYGHTIGHAIECTTNYSIPHGIAVLIGMYIKNKLFYDDKHKQINDLILEMVNKKFFETEFDYDVFIKHILSDKKNNGNEICFILLEAVGKTSFSFKNLEEINVNLKKIIASLFKKTK</sequence>
<dbReference type="EMBL" id="MN739668">
    <property type="protein sequence ID" value="QHT19591.1"/>
    <property type="molecule type" value="Genomic_DNA"/>
</dbReference>
<feature type="domain" description="3-dehydroquinate synthase C-terminal" evidence="8">
    <location>
        <begin position="186"/>
        <end position="317"/>
    </location>
</feature>
<keyword evidence="3" id="KW-0479">Metal-binding</keyword>
<evidence type="ECO:0000256" key="6">
    <source>
        <dbReference type="ARBA" id="ARBA00023285"/>
    </source>
</evidence>
<dbReference type="Gene3D" id="1.20.1090.10">
    <property type="entry name" value="Dehydroquinate synthase-like - alpha domain"/>
    <property type="match status" value="1"/>
</dbReference>
<dbReference type="SUPFAM" id="SSF56796">
    <property type="entry name" value="Dehydroquinate synthase-like"/>
    <property type="match status" value="1"/>
</dbReference>
<keyword evidence="4" id="KW-0520">NAD</keyword>
<evidence type="ECO:0000256" key="1">
    <source>
        <dbReference type="ARBA" id="ARBA00001911"/>
    </source>
</evidence>
<organism evidence="9">
    <name type="scientific">viral metagenome</name>
    <dbReference type="NCBI Taxonomy" id="1070528"/>
    <lineage>
        <taxon>unclassified sequences</taxon>
        <taxon>metagenomes</taxon>
        <taxon>organismal metagenomes</taxon>
    </lineage>
</organism>
<dbReference type="PIRSF" id="PIRSF001455">
    <property type="entry name" value="DHQ_synth"/>
    <property type="match status" value="1"/>
</dbReference>
<protein>
    <submittedName>
        <fullName evidence="9">Uncharacterized protein</fullName>
    </submittedName>
</protein>
<keyword evidence="5" id="KW-0456">Lyase</keyword>
<evidence type="ECO:0000313" key="9">
    <source>
        <dbReference type="EMBL" id="QHT19591.1"/>
    </source>
</evidence>
<dbReference type="InterPro" id="IPR050071">
    <property type="entry name" value="Dehydroquinate_synthase"/>
</dbReference>
<comment type="cofactor">
    <cofactor evidence="2">
        <name>Co(2+)</name>
        <dbReference type="ChEBI" id="CHEBI:48828"/>
    </cofactor>
</comment>
<evidence type="ECO:0000256" key="5">
    <source>
        <dbReference type="ARBA" id="ARBA00023239"/>
    </source>
</evidence>
<evidence type="ECO:0000259" key="8">
    <source>
        <dbReference type="Pfam" id="PF24621"/>
    </source>
</evidence>
<comment type="cofactor">
    <cofactor evidence="1">
        <name>NAD(+)</name>
        <dbReference type="ChEBI" id="CHEBI:57540"/>
    </cofactor>
</comment>
<dbReference type="CDD" id="cd08195">
    <property type="entry name" value="DHQS"/>
    <property type="match status" value="1"/>
</dbReference>
<proteinExistence type="predicted"/>
<evidence type="ECO:0000259" key="7">
    <source>
        <dbReference type="Pfam" id="PF01761"/>
    </source>
</evidence>
<feature type="domain" description="3-dehydroquinate synthase N-terminal" evidence="7">
    <location>
        <begin position="75"/>
        <end position="183"/>
    </location>
</feature>
<dbReference type="AlphaFoldDB" id="A0A6C0DST4"/>
<evidence type="ECO:0000256" key="3">
    <source>
        <dbReference type="ARBA" id="ARBA00022723"/>
    </source>
</evidence>
<dbReference type="GO" id="GO:0003856">
    <property type="term" value="F:3-dehydroquinate synthase activity"/>
    <property type="evidence" value="ECO:0007669"/>
    <property type="project" value="TreeGrafter"/>
</dbReference>
<dbReference type="Pfam" id="PF24621">
    <property type="entry name" value="DHQS_C"/>
    <property type="match status" value="1"/>
</dbReference>
<dbReference type="GO" id="GO:0009073">
    <property type="term" value="P:aromatic amino acid family biosynthetic process"/>
    <property type="evidence" value="ECO:0007669"/>
    <property type="project" value="InterPro"/>
</dbReference>
<keyword evidence="6" id="KW-0170">Cobalt</keyword>
<dbReference type="Gene3D" id="3.40.50.1970">
    <property type="match status" value="1"/>
</dbReference>
<dbReference type="PANTHER" id="PTHR43622:SF1">
    <property type="entry name" value="3-DEHYDROQUINATE SYNTHASE"/>
    <property type="match status" value="1"/>
</dbReference>
<dbReference type="InterPro" id="IPR030963">
    <property type="entry name" value="DHQ_synth_fam"/>
</dbReference>